<evidence type="ECO:0000256" key="1">
    <source>
        <dbReference type="SAM" id="MobiDB-lite"/>
    </source>
</evidence>
<feature type="non-terminal residue" evidence="2">
    <location>
        <position position="533"/>
    </location>
</feature>
<sequence>MRTIEEFLDDARTVANMPLHRAAFVPSQQDKAAILKKTNKLRKLEKALSVKVTQLLRDQDAIRAQIALHNALIAPCRRLPPEILSEIFVLALPDHWDDQYAGKRSLNFARVCLYWREVALLTPRLWTSLRFDAMRNPLAKHVNALKAELAKTAQAPLSLFMTMRVNTLAWLPAVPPMKEDLWSRKAWTLLCAQSHRWERALFEQLPGFAYDAVAGRAFPALQDLALYINEEDDEVAYETVPLHAFKDAPNLRSLFIHYTSPVQPFRLPQTWTLTKLIIQCGDHADVTLAPCLDAIMASASTLRSCVISADESFGDFPAGREPTTFPLLEDLELRHNAIFLGYLMTIPCIRTLRVSAYPDVETYPFDALKSMLARSAGCKSCRSLLLDGLEPTSADDVIACLQLVPHLTDLELKHDEAIEDIEHPLITLHLILALSRDSGRAGALTLLPDLARLVVNFGGLRSGTYDPDMRAALAELLRSRRSPREVDGVTLAALQQLRTGDRSLSWPPEELEDFETDEECTDEDDFSDFDSEP</sequence>
<reference evidence="2 3" key="1">
    <citation type="journal article" date="2010" name="Nat. Biotechnol.">
        <title>Genome sequence of the model mushroom Schizophyllum commune.</title>
        <authorList>
            <person name="Ohm R.A."/>
            <person name="de Jong J.F."/>
            <person name="Lugones L.G."/>
            <person name="Aerts A."/>
            <person name="Kothe E."/>
            <person name="Stajich J.E."/>
            <person name="de Vries R.P."/>
            <person name="Record E."/>
            <person name="Levasseur A."/>
            <person name="Baker S.E."/>
            <person name="Bartholomew K.A."/>
            <person name="Coutinho P.M."/>
            <person name="Erdmann S."/>
            <person name="Fowler T.J."/>
            <person name="Gathman A.C."/>
            <person name="Lombard V."/>
            <person name="Henrissat B."/>
            <person name="Knabe N."/>
            <person name="Kuees U."/>
            <person name="Lilly W.W."/>
            <person name="Lindquist E."/>
            <person name="Lucas S."/>
            <person name="Magnuson J.K."/>
            <person name="Piumi F."/>
            <person name="Raudaskoski M."/>
            <person name="Salamov A."/>
            <person name="Schmutz J."/>
            <person name="Schwarze F.W.M.R."/>
            <person name="vanKuyk P.A."/>
            <person name="Horton J.S."/>
            <person name="Grigoriev I.V."/>
            <person name="Woesten H.A.B."/>
        </authorList>
    </citation>
    <scope>NUCLEOTIDE SEQUENCE [LARGE SCALE GENOMIC DNA]</scope>
    <source>
        <strain evidence="3">H4-8 / FGSC 9210</strain>
    </source>
</reference>
<feature type="compositionally biased region" description="Acidic residues" evidence="1">
    <location>
        <begin position="509"/>
        <end position="533"/>
    </location>
</feature>
<gene>
    <name evidence="2" type="ORF">SCHCODRAFT_107049</name>
</gene>
<dbReference type="VEuPathDB" id="FungiDB:SCHCODRAFT_02745676"/>
<dbReference type="Proteomes" id="UP000007431">
    <property type="component" value="Unassembled WGS sequence"/>
</dbReference>
<feature type="region of interest" description="Disordered" evidence="1">
    <location>
        <begin position="500"/>
        <end position="533"/>
    </location>
</feature>
<dbReference type="RefSeq" id="XP_003033923.1">
    <property type="nucleotide sequence ID" value="XM_003033877.1"/>
</dbReference>
<dbReference type="HOGENOM" id="CLU_018544_13_0_1"/>
<dbReference type="SUPFAM" id="SSF52047">
    <property type="entry name" value="RNI-like"/>
    <property type="match status" value="1"/>
</dbReference>
<keyword evidence="3" id="KW-1185">Reference proteome</keyword>
<evidence type="ECO:0000313" key="2">
    <source>
        <dbReference type="EMBL" id="EFI99020.1"/>
    </source>
</evidence>
<dbReference type="KEGG" id="scm:SCHCO_02745676"/>
<accession>D8Q0E3</accession>
<dbReference type="InParanoid" id="D8Q0E3"/>
<organism evidence="3">
    <name type="scientific">Schizophyllum commune (strain H4-8 / FGSC 9210)</name>
    <name type="common">Split gill fungus</name>
    <dbReference type="NCBI Taxonomy" id="578458"/>
    <lineage>
        <taxon>Eukaryota</taxon>
        <taxon>Fungi</taxon>
        <taxon>Dikarya</taxon>
        <taxon>Basidiomycota</taxon>
        <taxon>Agaricomycotina</taxon>
        <taxon>Agaricomycetes</taxon>
        <taxon>Agaricomycetidae</taxon>
        <taxon>Agaricales</taxon>
        <taxon>Schizophyllaceae</taxon>
        <taxon>Schizophyllum</taxon>
    </lineage>
</organism>
<dbReference type="EMBL" id="GL377304">
    <property type="protein sequence ID" value="EFI99020.1"/>
    <property type="molecule type" value="Genomic_DNA"/>
</dbReference>
<protein>
    <submittedName>
        <fullName evidence="2">Uncharacterized protein</fullName>
    </submittedName>
</protein>
<dbReference type="Gene3D" id="1.20.1280.50">
    <property type="match status" value="1"/>
</dbReference>
<dbReference type="InterPro" id="IPR032675">
    <property type="entry name" value="LRR_dom_sf"/>
</dbReference>
<dbReference type="Gene3D" id="3.80.10.10">
    <property type="entry name" value="Ribonuclease Inhibitor"/>
    <property type="match status" value="1"/>
</dbReference>
<evidence type="ECO:0000313" key="3">
    <source>
        <dbReference type="Proteomes" id="UP000007431"/>
    </source>
</evidence>
<dbReference type="OrthoDB" id="3063971at2759"/>
<dbReference type="GeneID" id="9586485"/>
<name>D8Q0E3_SCHCM</name>
<dbReference type="AlphaFoldDB" id="D8Q0E3"/>
<proteinExistence type="predicted"/>